<accession>A0ABD7HL21</accession>
<evidence type="ECO:0000313" key="2">
    <source>
        <dbReference type="Proteomes" id="UP000284557"/>
    </source>
</evidence>
<protein>
    <submittedName>
        <fullName evidence="1">Uncharacterized protein</fullName>
    </submittedName>
</protein>
<dbReference type="Proteomes" id="UP000284557">
    <property type="component" value="Unassembled WGS sequence"/>
</dbReference>
<sequence>MLDMSVDFGRLNDPERTTFQKFNAVWPFNVWPIRYLNDAHMVKNGHLLFLPTGLITVNLDTSEQGWCRNADLQKTRY</sequence>
<comment type="caution">
    <text evidence="1">The sequence shown here is derived from an EMBL/GenBank/DDBJ whole genome shotgun (WGS) entry which is preliminary data.</text>
</comment>
<gene>
    <name evidence="1" type="ORF">D2E76_19185</name>
</gene>
<organism evidence="1 2">
    <name type="scientific">Mycobacteroides abscessus</name>
    <dbReference type="NCBI Taxonomy" id="36809"/>
    <lineage>
        <taxon>Bacteria</taxon>
        <taxon>Bacillati</taxon>
        <taxon>Actinomycetota</taxon>
        <taxon>Actinomycetes</taxon>
        <taxon>Mycobacteriales</taxon>
        <taxon>Mycobacteriaceae</taxon>
        <taxon>Mycobacteroides</taxon>
    </lineage>
</organism>
<dbReference type="AlphaFoldDB" id="A0ABD7HL21"/>
<evidence type="ECO:0000313" key="1">
    <source>
        <dbReference type="EMBL" id="RIT35124.1"/>
    </source>
</evidence>
<name>A0ABD7HL21_9MYCO</name>
<reference evidence="1 2" key="1">
    <citation type="submission" date="2018-08" db="EMBL/GenBank/DDBJ databases">
        <title>Linezolid Resistance in Mycobacterium abscessus: MIC Distribution and Comprehensive Investigation of Resistance Mechanisms.</title>
        <authorList>
            <person name="Ye M."/>
            <person name="Xu L."/>
            <person name="Zou Y."/>
            <person name="Li B."/>
            <person name="Guo Q."/>
            <person name="Zhang Y."/>
            <person name="Zhan M."/>
            <person name="Xu B."/>
            <person name="Yu F."/>
            <person name="Zhang Z."/>
            <person name="Chu H."/>
        </authorList>
    </citation>
    <scope>NUCLEOTIDE SEQUENCE [LARGE SCALE GENOMIC DNA]</scope>
    <source>
        <strain evidence="1 2">G143</strain>
    </source>
</reference>
<dbReference type="EMBL" id="QXBN01000015">
    <property type="protein sequence ID" value="RIT35124.1"/>
    <property type="molecule type" value="Genomic_DNA"/>
</dbReference>
<proteinExistence type="predicted"/>